<keyword evidence="4" id="KW-0456">Lyase</keyword>
<dbReference type="InterPro" id="IPR051798">
    <property type="entry name" value="Class-II_PLP-Dep_Aminotrans"/>
</dbReference>
<evidence type="ECO:0000256" key="5">
    <source>
        <dbReference type="ARBA" id="ARBA00037974"/>
    </source>
</evidence>
<evidence type="ECO:0000256" key="3">
    <source>
        <dbReference type="ARBA" id="ARBA00022898"/>
    </source>
</evidence>
<evidence type="ECO:0000313" key="8">
    <source>
        <dbReference type="Proteomes" id="UP000273326"/>
    </source>
</evidence>
<dbReference type="EC" id="4.4.1.13" evidence="2"/>
<dbReference type="CDD" id="cd00609">
    <property type="entry name" value="AAT_like"/>
    <property type="match status" value="1"/>
</dbReference>
<keyword evidence="8" id="KW-1185">Reference proteome</keyword>
<sequence>MRTYDFDKKIDRRGTYCTQWDFIEDRFGDKELLPFSISDTDFEVPEEVTKALQKRMEHQVFGYTRWNHTDYKAAIQNWYHRHFQVELKVDWILYSPSVIYSVARLIELHSEEGDGVLIQTPAYDAFFKTISASGRSLIENPLRYQDGGYELDFEDLEEKIALPETRVFLLCSPHNPTGRVWTYEEIEKIVQLCKQHDVFLISDEIHMDVRRPGKQHYPVLLFEQDYDRIALCSSASKTFNTPGLGGSYLLLPNENIRDDFTVLLKNRDGLSSASIFGIVSLMAAYEEGSEWLKQLNLYIDENFYHIKEFFQKEYPEVQFTVPESTYLAWIDISGLPYSMEDLQEALVKVGRVAIMNGEIYGGNGKQFLRLNAGCSREKLKAGLERFKKAVESLKK</sequence>
<name>A0A3S9HCA9_9LACT</name>
<dbReference type="GO" id="GO:0008483">
    <property type="term" value="F:transaminase activity"/>
    <property type="evidence" value="ECO:0007669"/>
    <property type="project" value="UniProtKB-KW"/>
</dbReference>
<dbReference type="PANTHER" id="PTHR43525:SF1">
    <property type="entry name" value="PROTEIN MALY"/>
    <property type="match status" value="1"/>
</dbReference>
<reference evidence="8" key="1">
    <citation type="submission" date="2018-12" db="EMBL/GenBank/DDBJ databases">
        <title>Complete genome sequencing of Jeotgalibaca sp. H21T32.</title>
        <authorList>
            <person name="Bae J.-W."/>
            <person name="Lee S.-Y."/>
        </authorList>
    </citation>
    <scope>NUCLEOTIDE SEQUENCE [LARGE SCALE GENOMIC DNA]</scope>
    <source>
        <strain evidence="8">H21T32</strain>
    </source>
</reference>
<dbReference type="InterPro" id="IPR004839">
    <property type="entry name" value="Aminotransferase_I/II_large"/>
</dbReference>
<keyword evidence="7" id="KW-0808">Transferase</keyword>
<keyword evidence="7" id="KW-0032">Aminotransferase</keyword>
<proteinExistence type="inferred from homology"/>
<dbReference type="InterPro" id="IPR015424">
    <property type="entry name" value="PyrdxlP-dep_Trfase"/>
</dbReference>
<dbReference type="SUPFAM" id="SSF53383">
    <property type="entry name" value="PLP-dependent transferases"/>
    <property type="match status" value="1"/>
</dbReference>
<dbReference type="InterPro" id="IPR015422">
    <property type="entry name" value="PyrdxlP-dep_Trfase_small"/>
</dbReference>
<dbReference type="InterPro" id="IPR015421">
    <property type="entry name" value="PyrdxlP-dep_Trfase_major"/>
</dbReference>
<comment type="cofactor">
    <cofactor evidence="1">
        <name>pyridoxal 5'-phosphate</name>
        <dbReference type="ChEBI" id="CHEBI:597326"/>
    </cofactor>
</comment>
<dbReference type="GO" id="GO:0030170">
    <property type="term" value="F:pyridoxal phosphate binding"/>
    <property type="evidence" value="ECO:0007669"/>
    <property type="project" value="InterPro"/>
</dbReference>
<dbReference type="InterPro" id="IPR027619">
    <property type="entry name" value="C-S_lyase_PatB-like"/>
</dbReference>
<evidence type="ECO:0000313" key="7">
    <source>
        <dbReference type="EMBL" id="AZP04793.1"/>
    </source>
</evidence>
<dbReference type="RefSeq" id="WP_126110541.1">
    <property type="nucleotide sequence ID" value="NZ_CP034465.1"/>
</dbReference>
<dbReference type="Gene3D" id="3.40.640.10">
    <property type="entry name" value="Type I PLP-dependent aspartate aminotransferase-like (Major domain)"/>
    <property type="match status" value="1"/>
</dbReference>
<dbReference type="Proteomes" id="UP000273326">
    <property type="component" value="Chromosome"/>
</dbReference>
<dbReference type="OrthoDB" id="9802872at2"/>
<comment type="similarity">
    <text evidence="5">Belongs to the class-II pyridoxal-phosphate-dependent aminotransferase family. MalY/PatB cystathionine beta-lyase subfamily.</text>
</comment>
<organism evidence="7 8">
    <name type="scientific">Jeotgalibaca ciconiae</name>
    <dbReference type="NCBI Taxonomy" id="2496265"/>
    <lineage>
        <taxon>Bacteria</taxon>
        <taxon>Bacillati</taxon>
        <taxon>Bacillota</taxon>
        <taxon>Bacilli</taxon>
        <taxon>Lactobacillales</taxon>
        <taxon>Carnobacteriaceae</taxon>
        <taxon>Jeotgalibaca</taxon>
    </lineage>
</organism>
<dbReference type="NCBIfam" id="TIGR04350">
    <property type="entry name" value="C_S_lyase_PatB"/>
    <property type="match status" value="1"/>
</dbReference>
<dbReference type="Pfam" id="PF00155">
    <property type="entry name" value="Aminotran_1_2"/>
    <property type="match status" value="1"/>
</dbReference>
<dbReference type="GO" id="GO:0047804">
    <property type="term" value="F:cysteine-S-conjugate beta-lyase activity"/>
    <property type="evidence" value="ECO:0007669"/>
    <property type="project" value="UniProtKB-EC"/>
</dbReference>
<dbReference type="AlphaFoldDB" id="A0A3S9HCA9"/>
<feature type="domain" description="Aminotransferase class I/classII large" evidence="6">
    <location>
        <begin position="31"/>
        <end position="386"/>
    </location>
</feature>
<evidence type="ECO:0000256" key="4">
    <source>
        <dbReference type="ARBA" id="ARBA00023239"/>
    </source>
</evidence>
<evidence type="ECO:0000256" key="2">
    <source>
        <dbReference type="ARBA" id="ARBA00012224"/>
    </source>
</evidence>
<protein>
    <recommendedName>
        <fullName evidence="2">cysteine-S-conjugate beta-lyase</fullName>
        <ecNumber evidence="2">4.4.1.13</ecNumber>
    </recommendedName>
</protein>
<dbReference type="PANTHER" id="PTHR43525">
    <property type="entry name" value="PROTEIN MALY"/>
    <property type="match status" value="1"/>
</dbReference>
<evidence type="ECO:0000256" key="1">
    <source>
        <dbReference type="ARBA" id="ARBA00001933"/>
    </source>
</evidence>
<keyword evidence="3" id="KW-0663">Pyridoxal phosphate</keyword>
<gene>
    <name evidence="7" type="ORF">EJN90_09175</name>
</gene>
<dbReference type="KEGG" id="jeh:EJN90_09175"/>
<accession>A0A3S9HCA9</accession>
<dbReference type="EMBL" id="CP034465">
    <property type="protein sequence ID" value="AZP04793.1"/>
    <property type="molecule type" value="Genomic_DNA"/>
</dbReference>
<dbReference type="Gene3D" id="3.90.1150.10">
    <property type="entry name" value="Aspartate Aminotransferase, domain 1"/>
    <property type="match status" value="1"/>
</dbReference>
<evidence type="ECO:0000259" key="6">
    <source>
        <dbReference type="Pfam" id="PF00155"/>
    </source>
</evidence>